<dbReference type="PROSITE" id="PS50943">
    <property type="entry name" value="HTH_CROC1"/>
    <property type="match status" value="3"/>
</dbReference>
<dbReference type="InterPro" id="IPR050807">
    <property type="entry name" value="TransReg_Diox_bact_type"/>
</dbReference>
<dbReference type="SMART" id="SM00530">
    <property type="entry name" value="HTH_XRE"/>
    <property type="match status" value="3"/>
</dbReference>
<accession>A0A0S6UAB4</accession>
<dbReference type="Proteomes" id="UP000063718">
    <property type="component" value="Unassembled WGS sequence"/>
</dbReference>
<dbReference type="Gene3D" id="1.10.260.40">
    <property type="entry name" value="lambda repressor-like DNA-binding domains"/>
    <property type="match status" value="3"/>
</dbReference>
<feature type="domain" description="HTH cro/C1-type" evidence="2">
    <location>
        <begin position="77"/>
        <end position="131"/>
    </location>
</feature>
<dbReference type="Pfam" id="PF01381">
    <property type="entry name" value="HTH_3"/>
    <property type="match status" value="3"/>
</dbReference>
<dbReference type="InterPro" id="IPR010982">
    <property type="entry name" value="Lambda_DNA-bd_dom_sf"/>
</dbReference>
<dbReference type="InterPro" id="IPR001387">
    <property type="entry name" value="Cro/C1-type_HTH"/>
</dbReference>
<evidence type="ECO:0000259" key="2">
    <source>
        <dbReference type="PROSITE" id="PS50943"/>
    </source>
</evidence>
<keyword evidence="1" id="KW-0238">DNA-binding</keyword>
<gene>
    <name evidence="3" type="ORF">MTY_0083</name>
</gene>
<dbReference type="GO" id="GO:0003677">
    <property type="term" value="F:DNA binding"/>
    <property type="evidence" value="ECO:0007669"/>
    <property type="project" value="UniProtKB-KW"/>
</dbReference>
<name>A0A0S6UAB4_NEOTH</name>
<feature type="domain" description="HTH cro/C1-type" evidence="2">
    <location>
        <begin position="144"/>
        <end position="198"/>
    </location>
</feature>
<dbReference type="PANTHER" id="PTHR46797">
    <property type="entry name" value="HTH-TYPE TRANSCRIPTIONAL REGULATOR"/>
    <property type="match status" value="1"/>
</dbReference>
<dbReference type="PANTHER" id="PTHR46797:SF1">
    <property type="entry name" value="METHYLPHOSPHONATE SYNTHASE"/>
    <property type="match status" value="1"/>
</dbReference>
<dbReference type="EMBL" id="DF238840">
    <property type="protein sequence ID" value="GAF24755.1"/>
    <property type="molecule type" value="Genomic_DNA"/>
</dbReference>
<evidence type="ECO:0000256" key="1">
    <source>
        <dbReference type="ARBA" id="ARBA00023125"/>
    </source>
</evidence>
<dbReference type="RefSeq" id="WP_025772960.1">
    <property type="nucleotide sequence ID" value="NZ_DF238840.1"/>
</dbReference>
<evidence type="ECO:0000313" key="3">
    <source>
        <dbReference type="EMBL" id="GAF24755.1"/>
    </source>
</evidence>
<dbReference type="GO" id="GO:0003700">
    <property type="term" value="F:DNA-binding transcription factor activity"/>
    <property type="evidence" value="ECO:0007669"/>
    <property type="project" value="TreeGrafter"/>
</dbReference>
<dbReference type="CDD" id="cd00093">
    <property type="entry name" value="HTH_XRE"/>
    <property type="match status" value="3"/>
</dbReference>
<proteinExistence type="predicted"/>
<dbReference type="SUPFAM" id="SSF47413">
    <property type="entry name" value="lambda repressor-like DNA-binding domains"/>
    <property type="match status" value="3"/>
</dbReference>
<dbReference type="AlphaFoldDB" id="A0A0S6UAB4"/>
<reference evidence="3" key="1">
    <citation type="journal article" date="2014" name="Gene">
        <title>Genome-guided analysis of transformation efficiency and carbon dioxide assimilation by Moorella thermoacetica Y72.</title>
        <authorList>
            <person name="Tsukahara K."/>
            <person name="Kita A."/>
            <person name="Nakashimada Y."/>
            <person name="Hoshino T."/>
            <person name="Murakami K."/>
        </authorList>
    </citation>
    <scope>NUCLEOTIDE SEQUENCE [LARGE SCALE GENOMIC DNA]</scope>
    <source>
        <strain evidence="3">Y72</strain>
    </source>
</reference>
<protein>
    <submittedName>
        <fullName evidence="3">Predicted transcriptional regulators</fullName>
    </submittedName>
</protein>
<dbReference type="GO" id="GO:0005829">
    <property type="term" value="C:cytosol"/>
    <property type="evidence" value="ECO:0007669"/>
    <property type="project" value="TreeGrafter"/>
</dbReference>
<sequence>MTIGEKLKKLREDRGIPLEELADRLDIAPACMVEVEQGTRRLSLATLKEVATILGVDVSYFQEENDNKNDNSVGARLRRLREQKGITLSELSRRSGVSLAHISEIERSRSTASLKTLEKLAAVLEVSTSSLLRSGQQDSLGAKLKRLREKIGLTQKELAQQVGISHSLIGQIETDRIQPSLATLSSLAEALGVSTCYFLMEDDEEDLYLDYRLEADIREALRRPLLQQVVRDLAGWSDREIKGLLDFVSIMNEARRPLNDDDEEEYQEIKDFIRRSKEEERNLVANLIGVLNKKHQEDGV</sequence>
<feature type="domain" description="HTH cro/C1-type" evidence="2">
    <location>
        <begin position="7"/>
        <end position="61"/>
    </location>
</feature>
<organism evidence="3">
    <name type="scientific">Moorella thermoacetica Y72</name>
    <dbReference type="NCBI Taxonomy" id="1325331"/>
    <lineage>
        <taxon>Bacteria</taxon>
        <taxon>Bacillati</taxon>
        <taxon>Bacillota</taxon>
        <taxon>Clostridia</taxon>
        <taxon>Neomoorellales</taxon>
        <taxon>Neomoorellaceae</taxon>
        <taxon>Neomoorella</taxon>
    </lineage>
</organism>